<organism evidence="2">
    <name type="scientific">marine sediment metagenome</name>
    <dbReference type="NCBI Taxonomy" id="412755"/>
    <lineage>
        <taxon>unclassified sequences</taxon>
        <taxon>metagenomes</taxon>
        <taxon>ecological metagenomes</taxon>
    </lineage>
</organism>
<sequence length="281" mass="31881">MSKTQFEEVEQIIVEIMREFKIPGLSIGVVKDGKSIYAKGFGARNLEKNLPFTPDTLFGIGSISKSFTTLAVMQLYEQEKIDIQDPVGKYLNFKLGKKNNPIKIFHIFSHSAGIPELDGNVVALIRQLGSLDPIIPMSSWDDFLLHINNANTEIFGSPGKYFFYNNDMFTCLGLIVKKITNMKFEDYIKENILKPLEMNRSTYLKQNFEKEDDVLTGYLPSDDDKLVKDATHPFDKIVYAPGGLLSSVREMQNYIIALINGGKFNQSQIIQKSSLEKMWTP</sequence>
<dbReference type="PANTHER" id="PTHR46825">
    <property type="entry name" value="D-ALANYL-D-ALANINE-CARBOXYPEPTIDASE/ENDOPEPTIDASE AMPH"/>
    <property type="match status" value="1"/>
</dbReference>
<comment type="caution">
    <text evidence="2">The sequence shown here is derived from an EMBL/GenBank/DDBJ whole genome shotgun (WGS) entry which is preliminary data.</text>
</comment>
<feature type="domain" description="Beta-lactamase-related" evidence="1">
    <location>
        <begin position="9"/>
        <end position="276"/>
    </location>
</feature>
<evidence type="ECO:0000313" key="2">
    <source>
        <dbReference type="EMBL" id="GAG63500.1"/>
    </source>
</evidence>
<protein>
    <recommendedName>
        <fullName evidence="1">Beta-lactamase-related domain-containing protein</fullName>
    </recommendedName>
</protein>
<dbReference type="AlphaFoldDB" id="X0Z2P1"/>
<dbReference type="InterPro" id="IPR050491">
    <property type="entry name" value="AmpC-like"/>
</dbReference>
<dbReference type="InterPro" id="IPR001466">
    <property type="entry name" value="Beta-lactam-related"/>
</dbReference>
<dbReference type="EMBL" id="BART01001160">
    <property type="protein sequence ID" value="GAG63500.1"/>
    <property type="molecule type" value="Genomic_DNA"/>
</dbReference>
<accession>X0Z2P1</accession>
<name>X0Z2P1_9ZZZZ</name>
<dbReference type="SUPFAM" id="SSF56601">
    <property type="entry name" value="beta-lactamase/transpeptidase-like"/>
    <property type="match status" value="1"/>
</dbReference>
<dbReference type="InterPro" id="IPR012338">
    <property type="entry name" value="Beta-lactam/transpept-like"/>
</dbReference>
<reference evidence="2" key="1">
    <citation type="journal article" date="2014" name="Front. Microbiol.">
        <title>High frequency of phylogenetically diverse reductive dehalogenase-homologous genes in deep subseafloor sedimentary metagenomes.</title>
        <authorList>
            <person name="Kawai M."/>
            <person name="Futagami T."/>
            <person name="Toyoda A."/>
            <person name="Takaki Y."/>
            <person name="Nishi S."/>
            <person name="Hori S."/>
            <person name="Arai W."/>
            <person name="Tsubouchi T."/>
            <person name="Morono Y."/>
            <person name="Uchiyama I."/>
            <person name="Ito T."/>
            <person name="Fujiyama A."/>
            <person name="Inagaki F."/>
            <person name="Takami H."/>
        </authorList>
    </citation>
    <scope>NUCLEOTIDE SEQUENCE</scope>
    <source>
        <strain evidence="2">Expedition CK06-06</strain>
    </source>
</reference>
<dbReference type="PANTHER" id="PTHR46825:SF9">
    <property type="entry name" value="BETA-LACTAMASE-RELATED DOMAIN-CONTAINING PROTEIN"/>
    <property type="match status" value="1"/>
</dbReference>
<dbReference type="Gene3D" id="3.40.710.10">
    <property type="entry name" value="DD-peptidase/beta-lactamase superfamily"/>
    <property type="match status" value="1"/>
</dbReference>
<evidence type="ECO:0000259" key="1">
    <source>
        <dbReference type="Pfam" id="PF00144"/>
    </source>
</evidence>
<proteinExistence type="predicted"/>
<gene>
    <name evidence="2" type="ORF">S01H4_04357</name>
</gene>
<dbReference type="Pfam" id="PF00144">
    <property type="entry name" value="Beta-lactamase"/>
    <property type="match status" value="1"/>
</dbReference>